<name>A0ABZ2C3Q0_9PROT</name>
<dbReference type="NCBIfam" id="TIGR00051">
    <property type="entry name" value="YbgC/FadM family acyl-CoA thioesterase"/>
    <property type="match status" value="1"/>
</dbReference>
<evidence type="ECO:0000313" key="3">
    <source>
        <dbReference type="EMBL" id="WVX66395.1"/>
    </source>
</evidence>
<keyword evidence="2 3" id="KW-0378">Hydrolase</keyword>
<evidence type="ECO:0000256" key="1">
    <source>
        <dbReference type="ARBA" id="ARBA00005953"/>
    </source>
</evidence>
<dbReference type="Gene3D" id="3.10.129.10">
    <property type="entry name" value="Hotdog Thioesterase"/>
    <property type="match status" value="1"/>
</dbReference>
<dbReference type="EMBL" id="CP133270">
    <property type="protein sequence ID" value="WVX66395.1"/>
    <property type="molecule type" value="Genomic_DNA"/>
</dbReference>
<proteinExistence type="inferred from homology"/>
<dbReference type="PIRSF" id="PIRSF003230">
    <property type="entry name" value="YbgC"/>
    <property type="match status" value="1"/>
</dbReference>
<evidence type="ECO:0000313" key="4">
    <source>
        <dbReference type="Proteomes" id="UP001330434"/>
    </source>
</evidence>
<comment type="similarity">
    <text evidence="1">Belongs to the 4-hydroxybenzoyl-CoA thioesterase family.</text>
</comment>
<dbReference type="SUPFAM" id="SSF54637">
    <property type="entry name" value="Thioesterase/thiol ester dehydrase-isomerase"/>
    <property type="match status" value="1"/>
</dbReference>
<protein>
    <submittedName>
        <fullName evidence="3">Acyl-CoA thioester hydrolase YbgC</fullName>
    </submittedName>
</protein>
<dbReference type="InterPro" id="IPR029069">
    <property type="entry name" value="HotDog_dom_sf"/>
</dbReference>
<dbReference type="InterPro" id="IPR006684">
    <property type="entry name" value="YbgC/YbaW"/>
</dbReference>
<dbReference type="RefSeq" id="WP_331255269.1">
    <property type="nucleotide sequence ID" value="NZ_CP133270.1"/>
</dbReference>
<reference evidence="3 4" key="1">
    <citation type="journal article" date="2024" name="Environ. Microbiol.">
        <title>Novel evolutionary insights on the interactions of the Holosporales (Alphaproteobacteria) with eukaryotic hosts from comparative genomics.</title>
        <authorList>
            <person name="Giovannini M."/>
            <person name="Petroni G."/>
            <person name="Castelli M."/>
        </authorList>
    </citation>
    <scope>NUCLEOTIDE SEQUENCE [LARGE SCALE GENOMIC DNA]</scope>
    <source>
        <strain evidence="3 4">US_Bl 15I1</strain>
    </source>
</reference>
<organism evidence="3 4">
    <name type="scientific">Candidatus Bealeia paramacronuclearis</name>
    <dbReference type="NCBI Taxonomy" id="1921001"/>
    <lineage>
        <taxon>Bacteria</taxon>
        <taxon>Pseudomonadati</taxon>
        <taxon>Pseudomonadota</taxon>
        <taxon>Alphaproteobacteria</taxon>
        <taxon>Holosporales</taxon>
        <taxon>Holosporaceae</taxon>
        <taxon>Candidatus Bealeia</taxon>
    </lineage>
</organism>
<keyword evidence="4" id="KW-1185">Reference proteome</keyword>
<dbReference type="PANTHER" id="PTHR31793:SF37">
    <property type="entry name" value="ACYL-COA THIOESTER HYDROLASE YBGC"/>
    <property type="match status" value="1"/>
</dbReference>
<dbReference type="Pfam" id="PF13279">
    <property type="entry name" value="4HBT_2"/>
    <property type="match status" value="1"/>
</dbReference>
<evidence type="ECO:0000256" key="2">
    <source>
        <dbReference type="ARBA" id="ARBA00022801"/>
    </source>
</evidence>
<dbReference type="CDD" id="cd00586">
    <property type="entry name" value="4HBT"/>
    <property type="match status" value="1"/>
</dbReference>
<accession>A0ABZ2C3Q0</accession>
<sequence>MTNFLSGFQKGHFHILPLRIQMEDTDAGGITYYANYLKFAERGRAAALVYLGYPHKNIIDRWEIMFVVRKCSVDYLVPACLDEDLEIVTTFTPLNRVKVEVHQDVIRQEQCLVRLETTLVCVGKNLRPAKIPDELIEKLKTFSKIE</sequence>
<gene>
    <name evidence="3" type="ORF">Bealeia1_00572</name>
</gene>
<dbReference type="Proteomes" id="UP001330434">
    <property type="component" value="Chromosome"/>
</dbReference>
<dbReference type="PANTHER" id="PTHR31793">
    <property type="entry name" value="4-HYDROXYBENZOYL-COA THIOESTERASE FAMILY MEMBER"/>
    <property type="match status" value="1"/>
</dbReference>
<dbReference type="InterPro" id="IPR050563">
    <property type="entry name" value="4-hydroxybenzoyl-CoA_TE"/>
</dbReference>
<dbReference type="GO" id="GO:0016787">
    <property type="term" value="F:hydrolase activity"/>
    <property type="evidence" value="ECO:0007669"/>
    <property type="project" value="UniProtKB-KW"/>
</dbReference>